<accession>A0A2U9DU07</accession>
<name>A0A2U9DU07_9CAUD</name>
<dbReference type="Proteomes" id="UP000222133">
    <property type="component" value="Segment"/>
</dbReference>
<proteinExistence type="predicted"/>
<dbReference type="EMBL" id="MF044458">
    <property type="protein sequence ID" value="AWP47849.1"/>
    <property type="molecule type" value="Genomic_DNA"/>
</dbReference>
<keyword evidence="2" id="KW-1185">Reference proteome</keyword>
<evidence type="ECO:0000313" key="1">
    <source>
        <dbReference type="EMBL" id="AWP47849.1"/>
    </source>
</evidence>
<organism evidence="1 2">
    <name type="scientific">Escherichia phage ST32</name>
    <dbReference type="NCBI Taxonomy" id="2005048"/>
    <lineage>
        <taxon>Viruses</taxon>
        <taxon>Duplodnaviria</taxon>
        <taxon>Heunggongvirae</taxon>
        <taxon>Uroviricota</taxon>
        <taxon>Caudoviricetes</taxon>
        <taxon>Chaseviridae</taxon>
        <taxon>Cleopatravirinae</taxon>
        <taxon>Carltongylesvirus</taxon>
        <taxon>Carltongylesvirus ST32</taxon>
    </lineage>
</organism>
<gene>
    <name evidence="1" type="ORF">ST32_0003</name>
</gene>
<protein>
    <submittedName>
        <fullName evidence="1">Uncharacterized protein</fullName>
    </submittedName>
</protein>
<evidence type="ECO:0000313" key="2">
    <source>
        <dbReference type="Proteomes" id="UP000222133"/>
    </source>
</evidence>
<sequence length="72" mass="8146">MTRFKDLEDGAIFFTRGGEHLQKVLEDDINVNAVFVGDSNIGVLLNDNERTFTEEEFKEISASDLVQEPIEV</sequence>
<reference evidence="2" key="1">
    <citation type="submission" date="2017-05" db="EMBL/GenBank/DDBJ databases">
        <title>ST32 complete genome sequence.</title>
        <authorList>
            <person name="Liu X."/>
            <person name="Liu H."/>
        </authorList>
    </citation>
    <scope>NUCLEOTIDE SEQUENCE [LARGE SCALE GENOMIC DNA]</scope>
</reference>